<evidence type="ECO:0000313" key="2">
    <source>
        <dbReference type="EMBL" id="KIM36938.1"/>
    </source>
</evidence>
<evidence type="ECO:0000313" key="3">
    <source>
        <dbReference type="Proteomes" id="UP000053424"/>
    </source>
</evidence>
<feature type="region of interest" description="Disordered" evidence="1">
    <location>
        <begin position="1"/>
        <end position="64"/>
    </location>
</feature>
<reference evidence="2 3" key="1">
    <citation type="submission" date="2014-04" db="EMBL/GenBank/DDBJ databases">
        <authorList>
            <consortium name="DOE Joint Genome Institute"/>
            <person name="Kuo A."/>
            <person name="Gay G."/>
            <person name="Dore J."/>
            <person name="Kohler A."/>
            <person name="Nagy L.G."/>
            <person name="Floudas D."/>
            <person name="Copeland A."/>
            <person name="Barry K.W."/>
            <person name="Cichocki N."/>
            <person name="Veneault-Fourrey C."/>
            <person name="LaButti K."/>
            <person name="Lindquist E.A."/>
            <person name="Lipzen A."/>
            <person name="Lundell T."/>
            <person name="Morin E."/>
            <person name="Murat C."/>
            <person name="Sun H."/>
            <person name="Tunlid A."/>
            <person name="Henrissat B."/>
            <person name="Grigoriev I.V."/>
            <person name="Hibbett D.S."/>
            <person name="Martin F."/>
            <person name="Nordberg H.P."/>
            <person name="Cantor M.N."/>
            <person name="Hua S.X."/>
        </authorList>
    </citation>
    <scope>NUCLEOTIDE SEQUENCE [LARGE SCALE GENOMIC DNA]</scope>
    <source>
        <strain evidence="3">h7</strain>
    </source>
</reference>
<dbReference type="HOGENOM" id="CLU_2574149_0_0_1"/>
<feature type="compositionally biased region" description="Basic residues" evidence="1">
    <location>
        <begin position="43"/>
        <end position="62"/>
    </location>
</feature>
<name>A0A0C2XG94_HEBCY</name>
<accession>A0A0C2XG94</accession>
<evidence type="ECO:0000256" key="1">
    <source>
        <dbReference type="SAM" id="MobiDB-lite"/>
    </source>
</evidence>
<dbReference type="Proteomes" id="UP000053424">
    <property type="component" value="Unassembled WGS sequence"/>
</dbReference>
<organism evidence="2 3">
    <name type="scientific">Hebeloma cylindrosporum</name>
    <dbReference type="NCBI Taxonomy" id="76867"/>
    <lineage>
        <taxon>Eukaryota</taxon>
        <taxon>Fungi</taxon>
        <taxon>Dikarya</taxon>
        <taxon>Basidiomycota</taxon>
        <taxon>Agaricomycotina</taxon>
        <taxon>Agaricomycetes</taxon>
        <taxon>Agaricomycetidae</taxon>
        <taxon>Agaricales</taxon>
        <taxon>Agaricineae</taxon>
        <taxon>Hymenogastraceae</taxon>
        <taxon>Hebeloma</taxon>
    </lineage>
</organism>
<keyword evidence="3" id="KW-1185">Reference proteome</keyword>
<proteinExistence type="predicted"/>
<sequence>MGLSDSTRRRGAGLGRNRTPSPGVSRAGNFQIRTVRDTFSMKGSKRGRRDSRRTNFRTKRNPRGCWLQSPEQVEIIYQRAC</sequence>
<protein>
    <submittedName>
        <fullName evidence="2">Uncharacterized protein</fullName>
    </submittedName>
</protein>
<dbReference type="EMBL" id="KN831801">
    <property type="protein sequence ID" value="KIM36938.1"/>
    <property type="molecule type" value="Genomic_DNA"/>
</dbReference>
<reference evidence="3" key="2">
    <citation type="submission" date="2015-01" db="EMBL/GenBank/DDBJ databases">
        <title>Evolutionary Origins and Diversification of the Mycorrhizal Mutualists.</title>
        <authorList>
            <consortium name="DOE Joint Genome Institute"/>
            <consortium name="Mycorrhizal Genomics Consortium"/>
            <person name="Kohler A."/>
            <person name="Kuo A."/>
            <person name="Nagy L.G."/>
            <person name="Floudas D."/>
            <person name="Copeland A."/>
            <person name="Barry K.W."/>
            <person name="Cichocki N."/>
            <person name="Veneault-Fourrey C."/>
            <person name="LaButti K."/>
            <person name="Lindquist E.A."/>
            <person name="Lipzen A."/>
            <person name="Lundell T."/>
            <person name="Morin E."/>
            <person name="Murat C."/>
            <person name="Riley R."/>
            <person name="Ohm R."/>
            <person name="Sun H."/>
            <person name="Tunlid A."/>
            <person name="Henrissat B."/>
            <person name="Grigoriev I.V."/>
            <person name="Hibbett D.S."/>
            <person name="Martin F."/>
        </authorList>
    </citation>
    <scope>NUCLEOTIDE SEQUENCE [LARGE SCALE GENOMIC DNA]</scope>
    <source>
        <strain evidence="3">h7</strain>
    </source>
</reference>
<dbReference type="AlphaFoldDB" id="A0A0C2XG94"/>
<gene>
    <name evidence="2" type="ORF">M413DRAFT_282582</name>
</gene>